<dbReference type="SUPFAM" id="SSF48179">
    <property type="entry name" value="6-phosphogluconate dehydrogenase C-terminal domain-like"/>
    <property type="match status" value="1"/>
</dbReference>
<evidence type="ECO:0000259" key="7">
    <source>
        <dbReference type="Pfam" id="PF03446"/>
    </source>
</evidence>
<evidence type="ECO:0000256" key="6">
    <source>
        <dbReference type="RuleBase" id="RU910714"/>
    </source>
</evidence>
<dbReference type="InterPro" id="IPR008927">
    <property type="entry name" value="6-PGluconate_DH-like_C_sf"/>
</dbReference>
<evidence type="ECO:0000313" key="9">
    <source>
        <dbReference type="EMBL" id="PDH37868.1"/>
    </source>
</evidence>
<dbReference type="EMBL" id="NTKD01000043">
    <property type="protein sequence ID" value="PDH37868.1"/>
    <property type="molecule type" value="Genomic_DNA"/>
</dbReference>
<dbReference type="InterPro" id="IPR036291">
    <property type="entry name" value="NAD(P)-bd_dom_sf"/>
</dbReference>
<dbReference type="GO" id="GO:0051287">
    <property type="term" value="F:NAD binding"/>
    <property type="evidence" value="ECO:0007669"/>
    <property type="project" value="InterPro"/>
</dbReference>
<dbReference type="InterPro" id="IPR011548">
    <property type="entry name" value="HIBADH"/>
</dbReference>
<dbReference type="InterPro" id="IPR013328">
    <property type="entry name" value="6PGD_dom2"/>
</dbReference>
<evidence type="ECO:0000256" key="5">
    <source>
        <dbReference type="PIRSR" id="PIRSR000103-1"/>
    </source>
</evidence>
<dbReference type="InterPro" id="IPR006115">
    <property type="entry name" value="6PGDH_NADP-bd"/>
</dbReference>
<evidence type="ECO:0000313" key="10">
    <source>
        <dbReference type="Proteomes" id="UP000219327"/>
    </source>
</evidence>
<evidence type="ECO:0000256" key="2">
    <source>
        <dbReference type="ARBA" id="ARBA00022456"/>
    </source>
</evidence>
<dbReference type="GO" id="GO:0050661">
    <property type="term" value="F:NADP binding"/>
    <property type="evidence" value="ECO:0007669"/>
    <property type="project" value="InterPro"/>
</dbReference>
<dbReference type="EC" id="1.1.1.31" evidence="6"/>
<dbReference type="GO" id="GO:0008442">
    <property type="term" value="F:3-hydroxyisobutyrate dehydrogenase activity"/>
    <property type="evidence" value="ECO:0007669"/>
    <property type="project" value="UniProtKB-EC"/>
</dbReference>
<keyword evidence="4 6" id="KW-0520">NAD</keyword>
<comment type="pathway">
    <text evidence="6">Amino-acid degradation; L-valine degradation.</text>
</comment>
<dbReference type="PIRSF" id="PIRSF000103">
    <property type="entry name" value="HIBADH"/>
    <property type="match status" value="1"/>
</dbReference>
<name>A0A2A5WNN3_9GAMM</name>
<dbReference type="Pfam" id="PF03446">
    <property type="entry name" value="NAD_binding_2"/>
    <property type="match status" value="1"/>
</dbReference>
<dbReference type="InterPro" id="IPR002204">
    <property type="entry name" value="3-OH-isobutyrate_DH-rel_CS"/>
</dbReference>
<evidence type="ECO:0000256" key="4">
    <source>
        <dbReference type="ARBA" id="ARBA00023027"/>
    </source>
</evidence>
<keyword evidence="3 6" id="KW-0560">Oxidoreductase</keyword>
<protein>
    <recommendedName>
        <fullName evidence="6">3-hydroxyisobutyrate dehydrogenase</fullName>
        <shortName evidence="6">HIBADH</shortName>
        <ecNumber evidence="6">1.1.1.31</ecNumber>
    </recommendedName>
</protein>
<dbReference type="PROSITE" id="PS00895">
    <property type="entry name" value="3_HYDROXYISOBUT_DH"/>
    <property type="match status" value="1"/>
</dbReference>
<dbReference type="InterPro" id="IPR029154">
    <property type="entry name" value="HIBADH-like_NADP-bd"/>
</dbReference>
<comment type="caution">
    <text evidence="9">The sequence shown here is derived from an EMBL/GenBank/DDBJ whole genome shotgun (WGS) entry which is preliminary data.</text>
</comment>
<dbReference type="PANTHER" id="PTHR22981">
    <property type="entry name" value="3-HYDROXYISOBUTYRATE DEHYDROGENASE-RELATED"/>
    <property type="match status" value="1"/>
</dbReference>
<dbReference type="NCBIfam" id="TIGR01692">
    <property type="entry name" value="HIBADH"/>
    <property type="match status" value="1"/>
</dbReference>
<comment type="similarity">
    <text evidence="1 6">Belongs to the HIBADH-related family.</text>
</comment>
<reference evidence="9 10" key="1">
    <citation type="submission" date="2017-08" db="EMBL/GenBank/DDBJ databases">
        <title>Fine stratification of microbial communities through a metagenomic profile of the photic zone.</title>
        <authorList>
            <person name="Haro-Moreno J.M."/>
            <person name="Lopez-Perez M."/>
            <person name="De La Torre J."/>
            <person name="Picazo A."/>
            <person name="Camacho A."/>
            <person name="Rodriguez-Valera F."/>
        </authorList>
    </citation>
    <scope>NUCLEOTIDE SEQUENCE [LARGE SCALE GENOMIC DNA]</scope>
    <source>
        <strain evidence="9">MED-G24</strain>
    </source>
</reference>
<dbReference type="Proteomes" id="UP000219327">
    <property type="component" value="Unassembled WGS sequence"/>
</dbReference>
<dbReference type="UniPathway" id="UPA00362"/>
<evidence type="ECO:0000256" key="3">
    <source>
        <dbReference type="ARBA" id="ARBA00023002"/>
    </source>
</evidence>
<dbReference type="GO" id="GO:0006574">
    <property type="term" value="P:L-valine catabolic process"/>
    <property type="evidence" value="ECO:0007669"/>
    <property type="project" value="UniProtKB-UniPathway"/>
</dbReference>
<evidence type="ECO:0000259" key="8">
    <source>
        <dbReference type="Pfam" id="PF14833"/>
    </source>
</evidence>
<dbReference type="SUPFAM" id="SSF51735">
    <property type="entry name" value="NAD(P)-binding Rossmann-fold domains"/>
    <property type="match status" value="1"/>
</dbReference>
<feature type="active site" evidence="5">
    <location>
        <position position="173"/>
    </location>
</feature>
<feature type="domain" description="6-phosphogluconate dehydrogenase NADP-binding" evidence="7">
    <location>
        <begin position="3"/>
        <end position="164"/>
    </location>
</feature>
<dbReference type="FunFam" id="1.10.1040.10:FF:000006">
    <property type="entry name" value="3-hydroxyisobutyrate dehydrogenase"/>
    <property type="match status" value="1"/>
</dbReference>
<dbReference type="Pfam" id="PF14833">
    <property type="entry name" value="NAD_binding_11"/>
    <property type="match status" value="1"/>
</dbReference>
<sequence length="297" mass="31043">MARIGFLGLGNMGQPMASNLLKAGHKLTVFDLVVEQCAPLADQGATIADNASSAIENVDVVISMLPASEDVSLLYLGENGDGLLDQLSTYTLVIDCSTIAAETAREVAAAANDRGITMLDAPVSGGVGGAVAGTLTFIVGGRESGFDAAKPILKDMGKNIFHAGDAGAGQVAKICNNMLLAITMTGTAEALQMGVDNGLDPRVLSDVISASSGGNWAVSTYNPYPGVMENVPAANDYARGFLVRLMIKDLDLALGMADQSTSYTPLGKLARRQYEQLRERGADDLDFSSIQSLYRTE</sequence>
<organism evidence="9 10">
    <name type="scientific">OM182 bacterium MED-G24</name>
    <dbReference type="NCBI Taxonomy" id="1986255"/>
    <lineage>
        <taxon>Bacteria</taxon>
        <taxon>Pseudomonadati</taxon>
        <taxon>Pseudomonadota</taxon>
        <taxon>Gammaproteobacteria</taxon>
        <taxon>OMG group</taxon>
        <taxon>OM182 clade</taxon>
    </lineage>
</organism>
<proteinExistence type="inferred from homology"/>
<gene>
    <name evidence="9" type="primary">mmsB</name>
    <name evidence="9" type="ORF">CNE99_07665</name>
</gene>
<comment type="catalytic activity">
    <reaction evidence="6">
        <text>3-hydroxy-2-methylpropanoate + NAD(+) = 2-methyl-3-oxopropanoate + NADH + H(+)</text>
        <dbReference type="Rhea" id="RHEA:17681"/>
        <dbReference type="ChEBI" id="CHEBI:11805"/>
        <dbReference type="ChEBI" id="CHEBI:15378"/>
        <dbReference type="ChEBI" id="CHEBI:57540"/>
        <dbReference type="ChEBI" id="CHEBI:57700"/>
        <dbReference type="ChEBI" id="CHEBI:57945"/>
        <dbReference type="EC" id="1.1.1.31"/>
    </reaction>
</comment>
<dbReference type="Gene3D" id="1.10.1040.10">
    <property type="entry name" value="N-(1-d-carboxylethyl)-l-norvaline Dehydrogenase, domain 2"/>
    <property type="match status" value="1"/>
</dbReference>
<dbReference type="Gene3D" id="3.40.50.720">
    <property type="entry name" value="NAD(P)-binding Rossmann-like Domain"/>
    <property type="match status" value="1"/>
</dbReference>
<dbReference type="InterPro" id="IPR015815">
    <property type="entry name" value="HIBADH-related"/>
</dbReference>
<dbReference type="AlphaFoldDB" id="A0A2A5WNN3"/>
<accession>A0A2A5WNN3</accession>
<evidence type="ECO:0000256" key="1">
    <source>
        <dbReference type="ARBA" id="ARBA00009080"/>
    </source>
</evidence>
<dbReference type="PANTHER" id="PTHR22981:SF7">
    <property type="entry name" value="3-HYDROXYISOBUTYRATE DEHYDROGENASE, MITOCHONDRIAL"/>
    <property type="match status" value="1"/>
</dbReference>
<feature type="domain" description="3-hydroxyisobutyrate dehydrogenase-like NAD-binding" evidence="8">
    <location>
        <begin position="167"/>
        <end position="292"/>
    </location>
</feature>
<keyword evidence="2 6" id="KW-0101">Branched-chain amino acid catabolism</keyword>